<sequence>MVSESALRSTGALLSRVRAPPLAPWPDGGSEILRSSCCGQAIYKNQIVHVRLVLLNGKLGLLRSGDSKGGEENNDKLSHNAVCLEQSRSYSWFPDSLTKRRNHLTDRLLMLVWFCDIAIPQQDDLKLSGPLSGQGADDEIRTCDIRSLQISGGFAIHCATDAPVELLIAVVSMS</sequence>
<evidence type="ECO:0000313" key="1">
    <source>
        <dbReference type="EMBL" id="GFO46101.1"/>
    </source>
</evidence>
<dbReference type="AlphaFoldDB" id="A0AAV4DPR4"/>
<comment type="caution">
    <text evidence="1">The sequence shown here is derived from an EMBL/GenBank/DDBJ whole genome shotgun (WGS) entry which is preliminary data.</text>
</comment>
<proteinExistence type="predicted"/>
<organism evidence="1 2">
    <name type="scientific">Plakobranchus ocellatus</name>
    <dbReference type="NCBI Taxonomy" id="259542"/>
    <lineage>
        <taxon>Eukaryota</taxon>
        <taxon>Metazoa</taxon>
        <taxon>Spiralia</taxon>
        <taxon>Lophotrochozoa</taxon>
        <taxon>Mollusca</taxon>
        <taxon>Gastropoda</taxon>
        <taxon>Heterobranchia</taxon>
        <taxon>Euthyneura</taxon>
        <taxon>Panpulmonata</taxon>
        <taxon>Sacoglossa</taxon>
        <taxon>Placobranchoidea</taxon>
        <taxon>Plakobranchidae</taxon>
        <taxon>Plakobranchus</taxon>
    </lineage>
</organism>
<reference evidence="1 2" key="1">
    <citation type="journal article" date="2021" name="Elife">
        <title>Chloroplast acquisition without the gene transfer in kleptoplastic sea slugs, Plakobranchus ocellatus.</title>
        <authorList>
            <person name="Maeda T."/>
            <person name="Takahashi S."/>
            <person name="Yoshida T."/>
            <person name="Shimamura S."/>
            <person name="Takaki Y."/>
            <person name="Nagai Y."/>
            <person name="Toyoda A."/>
            <person name="Suzuki Y."/>
            <person name="Arimoto A."/>
            <person name="Ishii H."/>
            <person name="Satoh N."/>
            <person name="Nishiyama T."/>
            <person name="Hasebe M."/>
            <person name="Maruyama T."/>
            <person name="Minagawa J."/>
            <person name="Obokata J."/>
            <person name="Shigenobu S."/>
        </authorList>
    </citation>
    <scope>NUCLEOTIDE SEQUENCE [LARGE SCALE GENOMIC DNA]</scope>
</reference>
<dbReference type="Proteomes" id="UP000735302">
    <property type="component" value="Unassembled WGS sequence"/>
</dbReference>
<accession>A0AAV4DPR4</accession>
<protein>
    <submittedName>
        <fullName evidence="1">Uncharacterized protein</fullName>
    </submittedName>
</protein>
<gene>
    <name evidence="1" type="ORF">PoB_007260600</name>
</gene>
<name>A0AAV4DPR4_9GAST</name>
<dbReference type="EMBL" id="BLXT01008165">
    <property type="protein sequence ID" value="GFO46101.1"/>
    <property type="molecule type" value="Genomic_DNA"/>
</dbReference>
<evidence type="ECO:0000313" key="2">
    <source>
        <dbReference type="Proteomes" id="UP000735302"/>
    </source>
</evidence>
<keyword evidence="2" id="KW-1185">Reference proteome</keyword>